<dbReference type="GO" id="GO:0002376">
    <property type="term" value="P:immune system process"/>
    <property type="evidence" value="ECO:0007669"/>
    <property type="project" value="UniProtKB-KW"/>
</dbReference>
<evidence type="ECO:0000313" key="8">
    <source>
        <dbReference type="EMBL" id="KAJ7339360.1"/>
    </source>
</evidence>
<evidence type="ECO:0000256" key="2">
    <source>
        <dbReference type="ARBA" id="ARBA00022490"/>
    </source>
</evidence>
<evidence type="ECO:0000256" key="5">
    <source>
        <dbReference type="ARBA" id="ARBA00022833"/>
    </source>
</evidence>
<organism evidence="8 9">
    <name type="scientific">Desmophyllum pertusum</name>
    <dbReference type="NCBI Taxonomy" id="174260"/>
    <lineage>
        <taxon>Eukaryota</taxon>
        <taxon>Metazoa</taxon>
        <taxon>Cnidaria</taxon>
        <taxon>Anthozoa</taxon>
        <taxon>Hexacorallia</taxon>
        <taxon>Scleractinia</taxon>
        <taxon>Caryophylliina</taxon>
        <taxon>Caryophylliidae</taxon>
        <taxon>Desmophyllum</taxon>
    </lineage>
</organism>
<proteinExistence type="predicted"/>
<dbReference type="GO" id="GO:0008270">
    <property type="term" value="F:zinc ion binding"/>
    <property type="evidence" value="ECO:0007669"/>
    <property type="project" value="UniProtKB-KW"/>
</dbReference>
<dbReference type="GO" id="GO:0016887">
    <property type="term" value="F:ATP hydrolysis activity"/>
    <property type="evidence" value="ECO:0007669"/>
    <property type="project" value="InterPro"/>
</dbReference>
<dbReference type="Pfam" id="PF20173">
    <property type="entry name" value="ZnF_RZ-type"/>
    <property type="match status" value="1"/>
</dbReference>
<name>A0A9W9YFA0_9CNID</name>
<dbReference type="OrthoDB" id="5983002at2759"/>
<accession>A0A9W9YFA0</accession>
<dbReference type="InterPro" id="IPR046439">
    <property type="entry name" value="ZF_RZ_dom"/>
</dbReference>
<reference evidence="8" key="1">
    <citation type="submission" date="2023-01" db="EMBL/GenBank/DDBJ databases">
        <title>Genome assembly of the deep-sea coral Lophelia pertusa.</title>
        <authorList>
            <person name="Herrera S."/>
            <person name="Cordes E."/>
        </authorList>
    </citation>
    <scope>NUCLEOTIDE SEQUENCE</scope>
    <source>
        <strain evidence="8">USNM1676648</strain>
        <tissue evidence="8">Polyp</tissue>
    </source>
</reference>
<dbReference type="PANTHER" id="PTHR22605:SF16">
    <property type="entry name" value="E3 UBIQUITIN-PROTEIN LIGASE RNF213"/>
    <property type="match status" value="1"/>
</dbReference>
<keyword evidence="2" id="KW-0963">Cytoplasm</keyword>
<comment type="caution">
    <text evidence="8">The sequence shown here is derived from an EMBL/GenBank/DDBJ whole genome shotgun (WGS) entry which is preliminary data.</text>
</comment>
<dbReference type="Proteomes" id="UP001163046">
    <property type="component" value="Unassembled WGS sequence"/>
</dbReference>
<keyword evidence="4" id="KW-0863">Zinc-finger</keyword>
<evidence type="ECO:0000313" key="9">
    <source>
        <dbReference type="Proteomes" id="UP001163046"/>
    </source>
</evidence>
<dbReference type="GO" id="GO:0005737">
    <property type="term" value="C:cytoplasm"/>
    <property type="evidence" value="ECO:0007669"/>
    <property type="project" value="UniProtKB-SubCell"/>
</dbReference>
<evidence type="ECO:0000256" key="6">
    <source>
        <dbReference type="ARBA" id="ARBA00022859"/>
    </source>
</evidence>
<dbReference type="EMBL" id="MU827779">
    <property type="protein sequence ID" value="KAJ7339360.1"/>
    <property type="molecule type" value="Genomic_DNA"/>
</dbReference>
<dbReference type="PROSITE" id="PS51981">
    <property type="entry name" value="ZF_RZ"/>
    <property type="match status" value="1"/>
</dbReference>
<dbReference type="GO" id="GO:0004842">
    <property type="term" value="F:ubiquitin-protein transferase activity"/>
    <property type="evidence" value="ECO:0007669"/>
    <property type="project" value="InterPro"/>
</dbReference>
<dbReference type="PANTHER" id="PTHR22605">
    <property type="entry name" value="RZ-TYPE DOMAIN-CONTAINING PROTEIN"/>
    <property type="match status" value="1"/>
</dbReference>
<protein>
    <recommendedName>
        <fullName evidence="7">RZ-type domain-containing protein</fullName>
    </recommendedName>
</protein>
<evidence type="ECO:0000256" key="3">
    <source>
        <dbReference type="ARBA" id="ARBA00022723"/>
    </source>
</evidence>
<comment type="subcellular location">
    <subcellularLocation>
        <location evidence="1">Cytoplasm</location>
    </subcellularLocation>
</comment>
<dbReference type="InterPro" id="IPR031248">
    <property type="entry name" value="RNF213"/>
</dbReference>
<keyword evidence="5" id="KW-0862">Zinc</keyword>
<gene>
    <name evidence="8" type="ORF">OS493_005754</name>
</gene>
<sequence length="609" mass="69513">MCPQSPEKCALIKDVILKRDRFLSTTARHLAKDLFQNSQGLGFPFFPVQETQNDIETYLLEIVFHLTSVLLCVDFDEMLEPLRGIVLAPRHMLRSFLPTMPEDSFTEARSAMSESGHWYQCPAGHRYFVGDCGRPTQQRDCPSCESPVAIGGIKHVLVQNNKMATSDDLSNSGHILGDPQRRTLAERDLSPATVSLLRIILHSAMLAGAYQEPEVVSQLIQPEVQAGDVCGFLWRHLVNDVTNVSTSLERSEDEVLLMIHFILSEILCRSTSRGLDYGKWSTKSGRKEWENEFVNVFVRPVCTNLEERLQNFYALSVNDRRLGNDPLMREIYEVDTPPHTVDIHPGHAAFWKYRTRVTVEHVIRQFQDVKSNMTTCNVLGKFLAEEHRLRAVRQLPDILALQRMLTDRFFRRIDRDKANRLTIREFLEDLPKGQKKNATKLFQSFRAAWDQVCLQLSSQGLFAPTKEQCSKSVDMNNTVSILLPTDDGPGVCCKGLLLFLVSVHNELVQAYHSNVSSNESTRRTAGQFPLSEVSVSQLIAYDPEKDLLPVMLANCSYSLEVGKETQLQYNWEALEKQIIDRFIRGRPTVDFKVDNFMFREDARDFSFQS</sequence>
<keyword evidence="6" id="KW-0391">Immunity</keyword>
<dbReference type="AlphaFoldDB" id="A0A9W9YFA0"/>
<evidence type="ECO:0000256" key="1">
    <source>
        <dbReference type="ARBA" id="ARBA00004496"/>
    </source>
</evidence>
<evidence type="ECO:0000256" key="4">
    <source>
        <dbReference type="ARBA" id="ARBA00022771"/>
    </source>
</evidence>
<feature type="domain" description="RZ-type" evidence="7">
    <location>
        <begin position="100"/>
        <end position="172"/>
    </location>
</feature>
<keyword evidence="9" id="KW-1185">Reference proteome</keyword>
<evidence type="ECO:0000259" key="7">
    <source>
        <dbReference type="PROSITE" id="PS51981"/>
    </source>
</evidence>
<keyword evidence="3" id="KW-0479">Metal-binding</keyword>